<keyword evidence="2" id="KW-0964">Secreted</keyword>
<dbReference type="InterPro" id="IPR000884">
    <property type="entry name" value="TSP1_rpt"/>
</dbReference>
<protein>
    <submittedName>
        <fullName evidence="3">A disintegrin and metalloproteinase with thrombospondin motifs 2</fullName>
    </submittedName>
</protein>
<dbReference type="GO" id="GO:0031012">
    <property type="term" value="C:extracellular matrix"/>
    <property type="evidence" value="ECO:0007669"/>
    <property type="project" value="TreeGrafter"/>
</dbReference>
<dbReference type="GO" id="GO:0005576">
    <property type="term" value="C:extracellular region"/>
    <property type="evidence" value="ECO:0007669"/>
    <property type="project" value="UniProtKB-SubCell"/>
</dbReference>
<dbReference type="PANTHER" id="PTHR13723:SF281">
    <property type="entry name" value="PAPILIN"/>
    <property type="match status" value="1"/>
</dbReference>
<dbReference type="Pfam" id="PF19030">
    <property type="entry name" value="TSP1_ADAMTS"/>
    <property type="match status" value="2"/>
</dbReference>
<comment type="caution">
    <text evidence="3">The sequence shown here is derived from an EMBL/GenBank/DDBJ whole genome shotgun (WGS) entry which is preliminary data.</text>
</comment>
<evidence type="ECO:0000313" key="3">
    <source>
        <dbReference type="EMBL" id="MPC22684.1"/>
    </source>
</evidence>
<dbReference type="PROSITE" id="PS50092">
    <property type="entry name" value="TSP1"/>
    <property type="match status" value="2"/>
</dbReference>
<name>A0A5B7DNT4_PORTR</name>
<keyword evidence="4" id="KW-1185">Reference proteome</keyword>
<dbReference type="SMART" id="SM00209">
    <property type="entry name" value="TSP1"/>
    <property type="match status" value="2"/>
</dbReference>
<dbReference type="Proteomes" id="UP000324222">
    <property type="component" value="Unassembled WGS sequence"/>
</dbReference>
<comment type="subcellular location">
    <subcellularLocation>
        <location evidence="1">Secreted</location>
    </subcellularLocation>
</comment>
<accession>A0A5B7DNT4</accession>
<dbReference type="GO" id="GO:0006508">
    <property type="term" value="P:proteolysis"/>
    <property type="evidence" value="ECO:0007669"/>
    <property type="project" value="TreeGrafter"/>
</dbReference>
<dbReference type="AlphaFoldDB" id="A0A5B7DNT4"/>
<dbReference type="GO" id="GO:0030198">
    <property type="term" value="P:extracellular matrix organization"/>
    <property type="evidence" value="ECO:0007669"/>
    <property type="project" value="TreeGrafter"/>
</dbReference>
<organism evidence="3 4">
    <name type="scientific">Portunus trituberculatus</name>
    <name type="common">Swimming crab</name>
    <name type="synonym">Neptunus trituberculatus</name>
    <dbReference type="NCBI Taxonomy" id="210409"/>
    <lineage>
        <taxon>Eukaryota</taxon>
        <taxon>Metazoa</taxon>
        <taxon>Ecdysozoa</taxon>
        <taxon>Arthropoda</taxon>
        <taxon>Crustacea</taxon>
        <taxon>Multicrustacea</taxon>
        <taxon>Malacostraca</taxon>
        <taxon>Eumalacostraca</taxon>
        <taxon>Eucarida</taxon>
        <taxon>Decapoda</taxon>
        <taxon>Pleocyemata</taxon>
        <taxon>Brachyura</taxon>
        <taxon>Eubrachyura</taxon>
        <taxon>Portunoidea</taxon>
        <taxon>Portunidae</taxon>
        <taxon>Portuninae</taxon>
        <taxon>Portunus</taxon>
    </lineage>
</organism>
<dbReference type="OrthoDB" id="5948003at2759"/>
<dbReference type="EMBL" id="VSRR010001115">
    <property type="protein sequence ID" value="MPC22684.1"/>
    <property type="molecule type" value="Genomic_DNA"/>
</dbReference>
<dbReference type="GO" id="GO:0007229">
    <property type="term" value="P:integrin-mediated signaling pathway"/>
    <property type="evidence" value="ECO:0007669"/>
    <property type="project" value="UniProtKB-KW"/>
</dbReference>
<evidence type="ECO:0000256" key="1">
    <source>
        <dbReference type="ARBA" id="ARBA00004613"/>
    </source>
</evidence>
<evidence type="ECO:0000313" key="4">
    <source>
        <dbReference type="Proteomes" id="UP000324222"/>
    </source>
</evidence>
<dbReference type="PANTHER" id="PTHR13723">
    <property type="entry name" value="ADAMTS A DISINTEGRIN AND METALLOPROTEASE WITH THROMBOSPONDIN MOTIFS PROTEASE"/>
    <property type="match status" value="1"/>
</dbReference>
<keyword evidence="3" id="KW-0401">Integrin</keyword>
<gene>
    <name evidence="3" type="primary">ADAMTS2</name>
    <name evidence="3" type="ORF">E2C01_015705</name>
</gene>
<reference evidence="3 4" key="1">
    <citation type="submission" date="2019-05" db="EMBL/GenBank/DDBJ databases">
        <title>Another draft genome of Portunus trituberculatus and its Hox gene families provides insights of decapod evolution.</title>
        <authorList>
            <person name="Jeong J.-H."/>
            <person name="Song I."/>
            <person name="Kim S."/>
            <person name="Choi T."/>
            <person name="Kim D."/>
            <person name="Ryu S."/>
            <person name="Kim W."/>
        </authorList>
    </citation>
    <scope>NUCLEOTIDE SEQUENCE [LARGE SCALE GENOMIC DNA]</scope>
    <source>
        <tissue evidence="3">Muscle</tissue>
    </source>
</reference>
<sequence>MRPSTEGVNSNFDRPHAGYQMLSAVCEEESSGRRVSEDLCDPSSRPVPAILTCNPHACPTTWQTGEWGTCSVSCGSGGYQLREVFCAEPRNTSVVRVADHNCAPPRPRHRRGCNPHKCPRWYDGIWSECSTTCGDGVQTRVVLCRDAEGRSSQQCEDALRPTNTRPCRIGVACPLPSTLAHPRHQPYTRECRPAPVVVPGALPDGC</sequence>
<dbReference type="InterPro" id="IPR050439">
    <property type="entry name" value="ADAMTS_ADAMTS-like"/>
</dbReference>
<dbReference type="GO" id="GO:0004222">
    <property type="term" value="F:metalloendopeptidase activity"/>
    <property type="evidence" value="ECO:0007669"/>
    <property type="project" value="TreeGrafter"/>
</dbReference>
<proteinExistence type="predicted"/>
<dbReference type="SUPFAM" id="SSF82895">
    <property type="entry name" value="TSP-1 type 1 repeat"/>
    <property type="match status" value="2"/>
</dbReference>
<evidence type="ECO:0000256" key="2">
    <source>
        <dbReference type="ARBA" id="ARBA00022525"/>
    </source>
</evidence>
<dbReference type="Gene3D" id="2.20.100.10">
    <property type="entry name" value="Thrombospondin type-1 (TSP1) repeat"/>
    <property type="match status" value="2"/>
</dbReference>
<dbReference type="InterPro" id="IPR036383">
    <property type="entry name" value="TSP1_rpt_sf"/>
</dbReference>